<sequence length="112" mass="12637">ICFNDSSQVQILSNTISTSLLLKSAHGFKRFIFEPMAKYDFIILLVCIHGCLSMEWSANDTANLDQFIATTMECRNVPGMFLTIVKDDEVTLSRGYGFKNVETKEPFTTQTP</sequence>
<evidence type="ECO:0000313" key="1">
    <source>
        <dbReference type="EMBL" id="CAH1785364.1"/>
    </source>
</evidence>
<gene>
    <name evidence="1" type="ORF">OFUS_LOCUS11434</name>
</gene>
<evidence type="ECO:0000313" key="2">
    <source>
        <dbReference type="Proteomes" id="UP000749559"/>
    </source>
</evidence>
<dbReference type="Gene3D" id="3.40.710.10">
    <property type="entry name" value="DD-peptidase/beta-lactamase superfamily"/>
    <property type="match status" value="1"/>
</dbReference>
<accession>A0A8S4NU18</accession>
<proteinExistence type="predicted"/>
<keyword evidence="2" id="KW-1185">Reference proteome</keyword>
<dbReference type="InterPro" id="IPR012338">
    <property type="entry name" value="Beta-lactam/transpept-like"/>
</dbReference>
<organism evidence="1 2">
    <name type="scientific">Owenia fusiformis</name>
    <name type="common">Polychaete worm</name>
    <dbReference type="NCBI Taxonomy" id="6347"/>
    <lineage>
        <taxon>Eukaryota</taxon>
        <taxon>Metazoa</taxon>
        <taxon>Spiralia</taxon>
        <taxon>Lophotrochozoa</taxon>
        <taxon>Annelida</taxon>
        <taxon>Polychaeta</taxon>
        <taxon>Sedentaria</taxon>
        <taxon>Canalipalpata</taxon>
        <taxon>Sabellida</taxon>
        <taxon>Oweniida</taxon>
        <taxon>Oweniidae</taxon>
        <taxon>Owenia</taxon>
    </lineage>
</organism>
<dbReference type="OrthoDB" id="5946976at2759"/>
<feature type="non-terminal residue" evidence="1">
    <location>
        <position position="112"/>
    </location>
</feature>
<reference evidence="1" key="1">
    <citation type="submission" date="2022-03" db="EMBL/GenBank/DDBJ databases">
        <authorList>
            <person name="Martin C."/>
        </authorList>
    </citation>
    <scope>NUCLEOTIDE SEQUENCE</scope>
</reference>
<protein>
    <submittedName>
        <fullName evidence="1">Uncharacterized protein</fullName>
    </submittedName>
</protein>
<comment type="caution">
    <text evidence="1">The sequence shown here is derived from an EMBL/GenBank/DDBJ whole genome shotgun (WGS) entry which is preliminary data.</text>
</comment>
<name>A0A8S4NU18_OWEFU</name>
<dbReference type="Proteomes" id="UP000749559">
    <property type="component" value="Unassembled WGS sequence"/>
</dbReference>
<dbReference type="AlphaFoldDB" id="A0A8S4NU18"/>
<dbReference type="EMBL" id="CAIIXF020000006">
    <property type="protein sequence ID" value="CAH1785364.1"/>
    <property type="molecule type" value="Genomic_DNA"/>
</dbReference>
<dbReference type="SUPFAM" id="SSF56601">
    <property type="entry name" value="beta-lactamase/transpeptidase-like"/>
    <property type="match status" value="1"/>
</dbReference>
<feature type="non-terminal residue" evidence="1">
    <location>
        <position position="1"/>
    </location>
</feature>